<organism evidence="2 3">
    <name type="scientific">Theileria orientalis</name>
    <dbReference type="NCBI Taxonomy" id="68886"/>
    <lineage>
        <taxon>Eukaryota</taxon>
        <taxon>Sar</taxon>
        <taxon>Alveolata</taxon>
        <taxon>Apicomplexa</taxon>
        <taxon>Aconoidasida</taxon>
        <taxon>Piroplasmida</taxon>
        <taxon>Theileriidae</taxon>
        <taxon>Theileria</taxon>
    </lineage>
</organism>
<dbReference type="Proteomes" id="UP000244811">
    <property type="component" value="Chromosome 1"/>
</dbReference>
<keyword evidence="1" id="KW-1133">Transmembrane helix</keyword>
<gene>
    <name evidence="2" type="ORF">MACK_003336</name>
</gene>
<feature type="transmembrane region" description="Helical" evidence="1">
    <location>
        <begin position="12"/>
        <end position="32"/>
    </location>
</feature>
<keyword evidence="1" id="KW-0472">Membrane</keyword>
<reference evidence="2" key="1">
    <citation type="submission" date="2022-07" db="EMBL/GenBank/DDBJ databases">
        <title>Evaluation of T. orientalis genome assembly methods using nanopore sequencing and analysis of variation between genomes.</title>
        <authorList>
            <person name="Yam J."/>
            <person name="Micallef M.L."/>
            <person name="Liu M."/>
            <person name="Djordjevic S.P."/>
            <person name="Bogema D.R."/>
            <person name="Jenkins C."/>
        </authorList>
    </citation>
    <scope>NUCLEOTIDE SEQUENCE</scope>
    <source>
        <strain evidence="2">Goon Nure</strain>
    </source>
</reference>
<protein>
    <submittedName>
        <fullName evidence="2">Uncharacterized protein</fullName>
    </submittedName>
</protein>
<proteinExistence type="predicted"/>
<feature type="transmembrane region" description="Helical" evidence="1">
    <location>
        <begin position="514"/>
        <end position="534"/>
    </location>
</feature>
<evidence type="ECO:0000313" key="3">
    <source>
        <dbReference type="Proteomes" id="UP000244811"/>
    </source>
</evidence>
<feature type="transmembrane region" description="Helical" evidence="1">
    <location>
        <begin position="424"/>
        <end position="447"/>
    </location>
</feature>
<feature type="transmembrane region" description="Helical" evidence="1">
    <location>
        <begin position="69"/>
        <end position="87"/>
    </location>
</feature>
<sequence>MIGYLENGLATVIILSLVCIMRCLILINVYYYKNLISHMNIMVNINYLLFIIFIVSLISNGLLNSISKYNSIVILGSGMYVLYVQFVNDSLILKNKFNYKIKLTMCLMILIICVIWNKIRYIKINQLISTIHLLSKKDIFCINSITVFAFYSNYITYISDIAHKYNTDIPKFSLLSYIFNKIKLDRFFDSNKISHNDKKTENSNLSSDDYEPIKIDFQSSFDNINQTKEFGFIELTNCINLFKSINNSSLDVEENELKQKFAKFVIDLLKVKTLINQTESYTKKSLNFCHKLTYQHFPSSLYPILLNKIKDSLQFIPPIIPAVNDVLRCAIKCCRLIGITHIYVDGKCTKLNDLCVDKSNDIDDNDEVDTLVYKYYVLFNKLTPLFKDIYCHFCKISIVNSLSSLFNVVLNHTISMIGYLENGLATVIILSLVCIMRCLILINVYYYKNLISHMNIMVNINYLLFIIFIVSLISNGLLNSISKYNSIVILGSGMYVLYVQFVNDSLILKNKFNYKIKLTMCLMILIICVIWNKIRYIKVNQLISTIHLFLKKYSISYYCLIRLSYNHNFLLKCYFDTHIRYVIINEYRVKIHYLNYIRDKLKSAKSREERSKLKKQLDNISYIDPECRVVKNFIVNLNLAIDKQTEANSLFTKLKKSSHDLFNILNSSNHLSECTMKEMLKQKLKIALKSKIIIESEYNKLKEFSKKLKLKPYKSNNNENYNSYDLVAIFKSYIEVSLEYALLIITDINDVLMYTIKVCKLIGITHIDVDGKSMKLDDLCVEKPIFSKPRNDLVNNMNSLLNNVVSFDSLEFILYMLDPKFVTKSFRINKN</sequence>
<accession>A0A976XJ49</accession>
<keyword evidence="1" id="KW-0812">Transmembrane</keyword>
<dbReference type="EMBL" id="CP056069">
    <property type="protein sequence ID" value="UVC49498.1"/>
    <property type="molecule type" value="Genomic_DNA"/>
</dbReference>
<evidence type="ECO:0000256" key="1">
    <source>
        <dbReference type="SAM" id="Phobius"/>
    </source>
</evidence>
<name>A0A976XJ49_THEOR</name>
<dbReference type="AlphaFoldDB" id="A0A976XJ49"/>
<feature type="transmembrane region" description="Helical" evidence="1">
    <location>
        <begin position="484"/>
        <end position="502"/>
    </location>
</feature>
<feature type="transmembrane region" description="Helical" evidence="1">
    <location>
        <begin position="459"/>
        <end position="478"/>
    </location>
</feature>
<feature type="transmembrane region" description="Helical" evidence="1">
    <location>
        <begin position="44"/>
        <end position="63"/>
    </location>
</feature>
<feature type="transmembrane region" description="Helical" evidence="1">
    <location>
        <begin position="99"/>
        <end position="119"/>
    </location>
</feature>
<evidence type="ECO:0000313" key="2">
    <source>
        <dbReference type="EMBL" id="UVC49498.1"/>
    </source>
</evidence>